<comment type="caution">
    <text evidence="1">The sequence shown here is derived from an EMBL/GenBank/DDBJ whole genome shotgun (WGS) entry which is preliminary data.</text>
</comment>
<gene>
    <name evidence="1" type="ORF">S01H1_73472</name>
</gene>
<proteinExistence type="predicted"/>
<accession>X0XXS4</accession>
<protein>
    <submittedName>
        <fullName evidence="1">Uncharacterized protein</fullName>
    </submittedName>
</protein>
<dbReference type="AlphaFoldDB" id="X0XXS4"/>
<evidence type="ECO:0000313" key="1">
    <source>
        <dbReference type="EMBL" id="GAG29546.1"/>
    </source>
</evidence>
<sequence length="30" mass="3494">NTRCDAWATSWSDYEFECAGVGSHKWTRND</sequence>
<reference evidence="1" key="1">
    <citation type="journal article" date="2014" name="Front. Microbiol.">
        <title>High frequency of phylogenetically diverse reductive dehalogenase-homologous genes in deep subseafloor sedimentary metagenomes.</title>
        <authorList>
            <person name="Kawai M."/>
            <person name="Futagami T."/>
            <person name="Toyoda A."/>
            <person name="Takaki Y."/>
            <person name="Nishi S."/>
            <person name="Hori S."/>
            <person name="Arai W."/>
            <person name="Tsubouchi T."/>
            <person name="Morono Y."/>
            <person name="Uchiyama I."/>
            <person name="Ito T."/>
            <person name="Fujiyama A."/>
            <person name="Inagaki F."/>
            <person name="Takami H."/>
        </authorList>
    </citation>
    <scope>NUCLEOTIDE SEQUENCE</scope>
    <source>
        <strain evidence="1">Expedition CK06-06</strain>
    </source>
</reference>
<organism evidence="1">
    <name type="scientific">marine sediment metagenome</name>
    <dbReference type="NCBI Taxonomy" id="412755"/>
    <lineage>
        <taxon>unclassified sequences</taxon>
        <taxon>metagenomes</taxon>
        <taxon>ecological metagenomes</taxon>
    </lineage>
</organism>
<feature type="non-terminal residue" evidence="1">
    <location>
        <position position="1"/>
    </location>
</feature>
<dbReference type="EMBL" id="BARS01049096">
    <property type="protein sequence ID" value="GAG29546.1"/>
    <property type="molecule type" value="Genomic_DNA"/>
</dbReference>
<name>X0XXS4_9ZZZZ</name>